<dbReference type="InterPro" id="IPR021102">
    <property type="entry name" value="PNGase_A"/>
</dbReference>
<dbReference type="Pfam" id="PF25156">
    <property type="entry name" value="PNGase_A_C"/>
    <property type="match status" value="1"/>
</dbReference>
<dbReference type="Proteomes" id="UP000809789">
    <property type="component" value="Unassembled WGS sequence"/>
</dbReference>
<reference evidence="4" key="1">
    <citation type="submission" date="2021-07" db="EMBL/GenBank/DDBJ databases">
        <title>Elsinoe batatas strain:CRI-CJ2 Genome sequencing and assembly.</title>
        <authorList>
            <person name="Huang L."/>
        </authorList>
    </citation>
    <scope>NUCLEOTIDE SEQUENCE</scope>
    <source>
        <strain evidence="4">CRI-CJ2</strain>
    </source>
</reference>
<proteinExistence type="predicted"/>
<evidence type="ECO:0000259" key="3">
    <source>
        <dbReference type="Pfam" id="PF12222"/>
    </source>
</evidence>
<dbReference type="AlphaFoldDB" id="A0A8K0PC92"/>
<protein>
    <recommendedName>
        <fullName evidence="3">Peptide N-acetyl-beta-D-glucosaminyl asparaginase amidase A N-terminal domain-containing protein</fullName>
    </recommendedName>
</protein>
<keyword evidence="5" id="KW-1185">Reference proteome</keyword>
<keyword evidence="2" id="KW-0472">Membrane</keyword>
<comment type="caution">
    <text evidence="4">The sequence shown here is derived from an EMBL/GenBank/DDBJ whole genome shotgun (WGS) entry which is preliminary data.</text>
</comment>
<sequence length="665" mass="71445">MCDTKPHIRPRDRQDADKHSYKLFQDGPQSCAGCVKRKTELRVVAMHLLLLLGLVCIFGLPEESIASLILPRQGPPATNSTSPLEVIQVNPTVRFVDDAGAAIVPTCQSTLVVYSFQNSYGQPYVGPYTPPSCDFDKVTWNLTVTSRGRQFDRLGTVSLGPIEVFRTSTAEPTANGIFWTYIKDVSPFLSLFKDPQTIIFDLGNIINDIYTGPFNVTLTADYYNVDEKGSGPAADLILPISKGSSSTSSVFNFPPDNATSLITLPSNVTKAVVSIAATGQSLEEFWWSNLLEQDVNAFPSAGTLPGLSPFREVQLFIDGTLAGVIWPFPIIFTGGIVPGFWRPIVGIDAYDLREDEIDVTPFLPLLTDSQPHNFTIVVSGLIPTANGTVLSERVNSYWVLSAKLFLWQTSTPSPSVPPTISAPPPSISAPSSLTTVPASNDTLLSYSLSLSRSLLIKTPTTSWSQSLSFTYSGTYSQNGNAQVSTLLITGSDASSSGYSRDISYPLNVTSLYIPLADGFGLNASLTRGQTIRRKGGVFPTGLEAFAGTKGETALLETEQEGVADYVSNSTTATSRSTGDTRQRLRFAAVGEDGEGGQGRELYYRDVEGRNGTIVEDEVRDAGLDGGVGERRGGGGGKGGQHVEYAPRKKGVQARFGRTVVGPPDV</sequence>
<evidence type="ECO:0000256" key="1">
    <source>
        <dbReference type="SAM" id="MobiDB-lite"/>
    </source>
</evidence>
<name>A0A8K0PC92_9PEZI</name>
<dbReference type="OrthoDB" id="1612078at2759"/>
<evidence type="ECO:0000313" key="5">
    <source>
        <dbReference type="Proteomes" id="UP000809789"/>
    </source>
</evidence>
<organism evidence="4 5">
    <name type="scientific">Elsinoe batatas</name>
    <dbReference type="NCBI Taxonomy" id="2601811"/>
    <lineage>
        <taxon>Eukaryota</taxon>
        <taxon>Fungi</taxon>
        <taxon>Dikarya</taxon>
        <taxon>Ascomycota</taxon>
        <taxon>Pezizomycotina</taxon>
        <taxon>Dothideomycetes</taxon>
        <taxon>Dothideomycetidae</taxon>
        <taxon>Myriangiales</taxon>
        <taxon>Elsinoaceae</taxon>
        <taxon>Elsinoe</taxon>
    </lineage>
</organism>
<evidence type="ECO:0000313" key="4">
    <source>
        <dbReference type="EMBL" id="KAG8624316.1"/>
    </source>
</evidence>
<dbReference type="PANTHER" id="PTHR31104">
    <property type="entry name" value="PEPTIDE-N4-(N-ACETYL-BETA-GLUCOSAMINYL)ASPARAGINE AMIDASE A PROTEIN"/>
    <property type="match status" value="1"/>
</dbReference>
<dbReference type="EMBL" id="JAESVG020000009">
    <property type="protein sequence ID" value="KAG8624316.1"/>
    <property type="molecule type" value="Genomic_DNA"/>
</dbReference>
<keyword evidence="2" id="KW-0812">Transmembrane</keyword>
<feature type="region of interest" description="Disordered" evidence="1">
    <location>
        <begin position="622"/>
        <end position="649"/>
    </location>
</feature>
<feature type="transmembrane region" description="Helical" evidence="2">
    <location>
        <begin position="43"/>
        <end position="61"/>
    </location>
</feature>
<keyword evidence="2" id="KW-1133">Transmembrane helix</keyword>
<dbReference type="InterPro" id="IPR056948">
    <property type="entry name" value="PNGaseA_N"/>
</dbReference>
<accession>A0A8K0PC92</accession>
<feature type="compositionally biased region" description="Basic and acidic residues" evidence="1">
    <location>
        <begin position="622"/>
        <end position="632"/>
    </location>
</feature>
<evidence type="ECO:0000256" key="2">
    <source>
        <dbReference type="SAM" id="Phobius"/>
    </source>
</evidence>
<gene>
    <name evidence="4" type="ORF">KVT40_007383</name>
</gene>
<dbReference type="Pfam" id="PF12222">
    <property type="entry name" value="PNGaseA"/>
    <property type="match status" value="1"/>
</dbReference>
<feature type="domain" description="Peptide N-acetyl-beta-D-glucosaminyl asparaginase amidase A N-terminal" evidence="3">
    <location>
        <begin position="105"/>
        <end position="412"/>
    </location>
</feature>